<reference evidence="1" key="1">
    <citation type="journal article" date="2022" name="bioRxiv">
        <title>Sequencing and chromosome-scale assembly of the giantPleurodeles waltlgenome.</title>
        <authorList>
            <person name="Brown T."/>
            <person name="Elewa A."/>
            <person name="Iarovenko S."/>
            <person name="Subramanian E."/>
            <person name="Araus A.J."/>
            <person name="Petzold A."/>
            <person name="Susuki M."/>
            <person name="Suzuki K.-i.T."/>
            <person name="Hayashi T."/>
            <person name="Toyoda A."/>
            <person name="Oliveira C."/>
            <person name="Osipova E."/>
            <person name="Leigh N.D."/>
            <person name="Simon A."/>
            <person name="Yun M.H."/>
        </authorList>
    </citation>
    <scope>NUCLEOTIDE SEQUENCE</scope>
    <source>
        <strain evidence="1">20211129_DDA</strain>
        <tissue evidence="1">Liver</tissue>
    </source>
</reference>
<evidence type="ECO:0000313" key="1">
    <source>
        <dbReference type="EMBL" id="KAJ1155360.1"/>
    </source>
</evidence>
<dbReference type="AlphaFoldDB" id="A0AAV7RWR0"/>
<protein>
    <submittedName>
        <fullName evidence="1">Uncharacterized protein</fullName>
    </submittedName>
</protein>
<proteinExistence type="predicted"/>
<accession>A0AAV7RWR0</accession>
<comment type="caution">
    <text evidence="1">The sequence shown here is derived from an EMBL/GenBank/DDBJ whole genome shotgun (WGS) entry which is preliminary data.</text>
</comment>
<keyword evidence="2" id="KW-1185">Reference proteome</keyword>
<gene>
    <name evidence="1" type="ORF">NDU88_008090</name>
</gene>
<sequence>MPFVFENGQISCIGRASSASAALIAAVREAASCIRAVPSRLGLPAVASVEEAGGTGLAGGGRCGRARPVAEVAPGWTSAVELGCLTSLGAPTRLCCSLTLVIGNRHGAYRDRTSKISEAWPYLSISWVPCGWLRVLA</sequence>
<evidence type="ECO:0000313" key="2">
    <source>
        <dbReference type="Proteomes" id="UP001066276"/>
    </source>
</evidence>
<dbReference type="EMBL" id="JANPWB010000009">
    <property type="protein sequence ID" value="KAJ1155360.1"/>
    <property type="molecule type" value="Genomic_DNA"/>
</dbReference>
<name>A0AAV7RWR0_PLEWA</name>
<organism evidence="1 2">
    <name type="scientific">Pleurodeles waltl</name>
    <name type="common">Iberian ribbed newt</name>
    <dbReference type="NCBI Taxonomy" id="8319"/>
    <lineage>
        <taxon>Eukaryota</taxon>
        <taxon>Metazoa</taxon>
        <taxon>Chordata</taxon>
        <taxon>Craniata</taxon>
        <taxon>Vertebrata</taxon>
        <taxon>Euteleostomi</taxon>
        <taxon>Amphibia</taxon>
        <taxon>Batrachia</taxon>
        <taxon>Caudata</taxon>
        <taxon>Salamandroidea</taxon>
        <taxon>Salamandridae</taxon>
        <taxon>Pleurodelinae</taxon>
        <taxon>Pleurodeles</taxon>
    </lineage>
</organism>
<dbReference type="Proteomes" id="UP001066276">
    <property type="component" value="Chromosome 5"/>
</dbReference>